<dbReference type="Gene3D" id="3.40.50.1110">
    <property type="entry name" value="SGNH hydrolase"/>
    <property type="match status" value="1"/>
</dbReference>
<feature type="signal peptide" evidence="2">
    <location>
        <begin position="1"/>
        <end position="25"/>
    </location>
</feature>
<dbReference type="Pfam" id="PF13927">
    <property type="entry name" value="Ig_3"/>
    <property type="match status" value="1"/>
</dbReference>
<dbReference type="GO" id="GO:0004622">
    <property type="term" value="F:phosphatidylcholine lysophospholipase activity"/>
    <property type="evidence" value="ECO:0007669"/>
    <property type="project" value="TreeGrafter"/>
</dbReference>
<feature type="domain" description="Ig-like" evidence="3">
    <location>
        <begin position="1419"/>
        <end position="1499"/>
    </location>
</feature>
<proteinExistence type="predicted"/>
<evidence type="ECO:0000313" key="5">
    <source>
        <dbReference type="Proteomes" id="UP000306196"/>
    </source>
</evidence>
<dbReference type="PROSITE" id="PS50835">
    <property type="entry name" value="IG_LIKE"/>
    <property type="match status" value="1"/>
</dbReference>
<dbReference type="Pfam" id="PF13472">
    <property type="entry name" value="Lipase_GDSL_2"/>
    <property type="match status" value="1"/>
</dbReference>
<dbReference type="SMART" id="SM00409">
    <property type="entry name" value="IG"/>
    <property type="match status" value="1"/>
</dbReference>
<dbReference type="InterPro" id="IPR041690">
    <property type="entry name" value="Cadherin_5"/>
</dbReference>
<feature type="chain" id="PRO_5024405362" description="Ig-like domain-containing protein" evidence="2">
    <location>
        <begin position="26"/>
        <end position="1676"/>
    </location>
</feature>
<dbReference type="Gene3D" id="2.60.40.1220">
    <property type="match status" value="3"/>
</dbReference>
<evidence type="ECO:0000313" key="4">
    <source>
        <dbReference type="EMBL" id="TLD72847.1"/>
    </source>
</evidence>
<dbReference type="InterPro" id="IPR013830">
    <property type="entry name" value="SGNH_hydro"/>
</dbReference>
<gene>
    <name evidence="4" type="ORF">FEM03_01885</name>
</gene>
<dbReference type="EMBL" id="VAUV01000001">
    <property type="protein sequence ID" value="TLD72847.1"/>
    <property type="molecule type" value="Genomic_DNA"/>
</dbReference>
<dbReference type="InterPro" id="IPR013783">
    <property type="entry name" value="Ig-like_fold"/>
</dbReference>
<evidence type="ECO:0000256" key="1">
    <source>
        <dbReference type="ARBA" id="ARBA00022729"/>
    </source>
</evidence>
<protein>
    <recommendedName>
        <fullName evidence="3">Ig-like domain-containing protein</fullName>
    </recommendedName>
</protein>
<dbReference type="InterPro" id="IPR036514">
    <property type="entry name" value="SGNH_hydro_sf"/>
</dbReference>
<name>A0A5R8KKR1_9BACT</name>
<keyword evidence="5" id="KW-1185">Reference proteome</keyword>
<dbReference type="Proteomes" id="UP000306196">
    <property type="component" value="Unassembled WGS sequence"/>
</dbReference>
<dbReference type="InterPro" id="IPR014755">
    <property type="entry name" value="Cu-Rt/internalin_Ig-like"/>
</dbReference>
<dbReference type="SUPFAM" id="SSF48726">
    <property type="entry name" value="Immunoglobulin"/>
    <property type="match status" value="1"/>
</dbReference>
<dbReference type="InterPro" id="IPR003599">
    <property type="entry name" value="Ig_sub"/>
</dbReference>
<evidence type="ECO:0000256" key="2">
    <source>
        <dbReference type="SAM" id="SignalP"/>
    </source>
</evidence>
<dbReference type="RefSeq" id="WP_138084470.1">
    <property type="nucleotide sequence ID" value="NZ_VAUV01000001.1"/>
</dbReference>
<dbReference type="InterPro" id="IPR051532">
    <property type="entry name" value="Ester_Hydrolysis_Enzymes"/>
</dbReference>
<accession>A0A5R8KKR1</accession>
<dbReference type="PANTHER" id="PTHR30383:SF5">
    <property type="entry name" value="SGNH HYDROLASE-TYPE ESTERASE DOMAIN-CONTAINING PROTEIN"/>
    <property type="match status" value="1"/>
</dbReference>
<evidence type="ECO:0000259" key="3">
    <source>
        <dbReference type="PROSITE" id="PS50835"/>
    </source>
</evidence>
<comment type="caution">
    <text evidence="4">The sequence shown here is derived from an EMBL/GenBank/DDBJ whole genome shotgun (WGS) entry which is preliminary data.</text>
</comment>
<dbReference type="Gene3D" id="2.60.40.2810">
    <property type="match status" value="1"/>
</dbReference>
<dbReference type="Gene3D" id="2.60.40.10">
    <property type="entry name" value="Immunoglobulins"/>
    <property type="match status" value="1"/>
</dbReference>
<reference evidence="4 5" key="1">
    <citation type="submission" date="2019-05" db="EMBL/GenBank/DDBJ databases">
        <title>Verrucobacter flavum gen. nov., sp. nov. a new member of the family Verrucomicrobiaceae.</title>
        <authorList>
            <person name="Szuroczki S."/>
            <person name="Abbaszade G."/>
            <person name="Szabo A."/>
            <person name="Felfoldi T."/>
            <person name="Schumann P."/>
            <person name="Boka K."/>
            <person name="Keki Z."/>
            <person name="Toumi M."/>
            <person name="Toth E."/>
        </authorList>
    </citation>
    <scope>NUCLEOTIDE SEQUENCE [LARGE SCALE GENOMIC DNA]</scope>
    <source>
        <strain evidence="4 5">MG-N-17</strain>
    </source>
</reference>
<dbReference type="InterPro" id="IPR007110">
    <property type="entry name" value="Ig-like_dom"/>
</dbReference>
<sequence length="1676" mass="177931">MTTFLRATITIAIAFLTASPLITNAQPTPPVRIMPLGDSITNGIANTGGYRKPLYDLLTAAGYNVDYVGTQTSNGSSTFDSDHQGHSGWRIAQLDANVEGWFASIAGPDVILLHIGTNDFGANDNITTAIDRLDALILKMATLRPGANIIVTNLMERNETANTNIQTHFNPFVQTRVAAHAAAGRKVTFLDMRAAVPLSDMPDNLHPNQTGYDKMAAAWLPAIQAVITPQGDISPPTIARARGNSDGRSVNITFSKPVDDTTATNLANYTIDNGIILSPGGLNASTLSLSADKYTVTLTPSSIPVFNYGTTYTVSVSNITDRLDPANTILPNSTATFTRATARGYLANVPESTSYTLVHSLDVPTNPNYVTNPHPAYSVDNRIHISQFDRVAYYLELQRPGGDIEYAWVSMDAFTTDINKIGVPTFASGAIFEQNVTNLSVTSNVSGVLNTVSSAGNIEFWPNNYSTPANSSIGGNTTTYDIDDTRSTTGAYGSMQVHNTTDKKTVFAINNFGAGGAVDIGIGNNPTPASNGVDWTFAVNGGNYLIKTLHVLVQTRNDNTGPAILSATATAGRNRIYLKFSEPVARLSLDPAQFSLSHGVTVFDIVLADNQVDAYLTTTTQPADTPLTLTANNVRDTSPNANRTPTITIPVSSPALPPEILTNVGAAAQNYELVYSIDLPNVGNLRARGNSIYHWDDSANPTPFSRVAYYLELQKPNQPAQYLWVSMDSFTGDRRKLGVPLPATNAVHQRLLTNMDVASNVAGVTNGTGISTGNIEFWPTDYSIVNAQAIPGASDTILDFGDTRSTSGGFGSMQIHNHGASQTLFAINRWGTDGNPLDIGIGSSPPAGSNTSTDWTNTANAAGYSKKTLHVLVLPSPPPVVPEPVATNIPEAQGYQLVYSLDIPAQGNLSAPAYSVNNSQFVGPFKRIAYYMQLQTGAAAPEYVWVSVDPFTNDATRIGVPNGVVFQQNLTNMNVVSNKAGVVNGTNIATGNIEFWPSNYTNTRAAVSPPNARNDVHDFGDSGAVTTAGHGSMQIHNHGGSTPHTLFSITNWGSTSATANLFGMGIGNSTGTHPDWTFAANSASFSSRLLQVYVLPGEPDTTGPTPARAVGSSTLNRLILTLNEPIANASALAANFTIPGLTIHSATLLPDKKDVILTTSPQTPGTSYTVTVSNLSDRSPNANLSPIGASTTFTAHVPPPILATIPEASGYDLIHQLAIPTAQPQWNLKDITYSVDESKYGERPFSRVAYLMELDSHWVFVSFDPHTNQITKTGIPTPRNTATPFQQKVTNLTVASNKPGIVTGTNLPGGNIEFWHGNYAIANALNIPNASATTFDWGDTMSAGAHATFQVHNHLASQVLFAYNNWGSNTGGNSELGIGNQPTNHPDWTSSNSAGNYAIKNLYVLAQPGPSIPAVGTGPSILEHPLSKLVHTGDNYTLSVNASGVQPLSYQWRRNGIPIPGATSSWLDLTNITSTDAGSYDVIVSTPNYVTTTSQSALLIVGNTVPQFSGYRFTTTRDTSVDITAASILANASDVDLDELSLINVAPATTAGGTATLSAGLITYTPPTGYLGADTFNVTIADEASAQVQGPIHITIVPSLPQAGTNSIITSRADGKIDAIFVGEPGETYEIQRSTTLMPDDWEPIGTVMAGDDTFIPIHDATPPPTRGFYRAVLIE</sequence>
<dbReference type="OrthoDB" id="194939at2"/>
<dbReference type="PANTHER" id="PTHR30383">
    <property type="entry name" value="THIOESTERASE 1/PROTEASE 1/LYSOPHOSPHOLIPASE L1"/>
    <property type="match status" value="1"/>
</dbReference>
<keyword evidence="1 2" id="KW-0732">Signal</keyword>
<dbReference type="SUPFAM" id="SSF52266">
    <property type="entry name" value="SGNH hydrolase"/>
    <property type="match status" value="1"/>
</dbReference>
<organism evidence="4 5">
    <name type="scientific">Phragmitibacter flavus</name>
    <dbReference type="NCBI Taxonomy" id="2576071"/>
    <lineage>
        <taxon>Bacteria</taxon>
        <taxon>Pseudomonadati</taxon>
        <taxon>Verrucomicrobiota</taxon>
        <taxon>Verrucomicrobiia</taxon>
        <taxon>Verrucomicrobiales</taxon>
        <taxon>Verrucomicrobiaceae</taxon>
        <taxon>Phragmitibacter</taxon>
    </lineage>
</organism>
<dbReference type="CDD" id="cd01833">
    <property type="entry name" value="XynB_like"/>
    <property type="match status" value="1"/>
</dbReference>
<dbReference type="CDD" id="cd00096">
    <property type="entry name" value="Ig"/>
    <property type="match status" value="1"/>
</dbReference>
<dbReference type="InterPro" id="IPR036179">
    <property type="entry name" value="Ig-like_dom_sf"/>
</dbReference>
<dbReference type="Pfam" id="PF17892">
    <property type="entry name" value="Cadherin_5"/>
    <property type="match status" value="1"/>
</dbReference>